<dbReference type="Pfam" id="PF03004">
    <property type="entry name" value="Transposase_24"/>
    <property type="match status" value="1"/>
</dbReference>
<evidence type="ECO:0000256" key="1">
    <source>
        <dbReference type="SAM" id="Coils"/>
    </source>
</evidence>
<proteinExistence type="predicted"/>
<evidence type="ECO:0000313" key="3">
    <source>
        <dbReference type="Proteomes" id="UP001172457"/>
    </source>
</evidence>
<gene>
    <name evidence="2" type="ORF">OSB04_022072</name>
</gene>
<dbReference type="InterPro" id="IPR004252">
    <property type="entry name" value="Probable_transposase_24"/>
</dbReference>
<comment type="caution">
    <text evidence="2">The sequence shown here is derived from an EMBL/GenBank/DDBJ whole genome shotgun (WGS) entry which is preliminary data.</text>
</comment>
<keyword evidence="3" id="KW-1185">Reference proteome</keyword>
<reference evidence="2" key="1">
    <citation type="submission" date="2023-03" db="EMBL/GenBank/DDBJ databases">
        <title>Chromosome-scale reference genome and RAD-based genetic map of yellow starthistle (Centaurea solstitialis) reveal putative structural variation and QTLs associated with invader traits.</title>
        <authorList>
            <person name="Reatini B."/>
            <person name="Cang F.A."/>
            <person name="Jiang Q."/>
            <person name="Mckibben M.T.W."/>
            <person name="Barker M.S."/>
            <person name="Rieseberg L.H."/>
            <person name="Dlugosch K.M."/>
        </authorList>
    </citation>
    <scope>NUCLEOTIDE SEQUENCE</scope>
    <source>
        <strain evidence="2">CAN-66</strain>
        <tissue evidence="2">Leaf</tissue>
    </source>
</reference>
<dbReference type="Proteomes" id="UP001172457">
    <property type="component" value="Chromosome 5"/>
</dbReference>
<keyword evidence="1" id="KW-0175">Coiled coil</keyword>
<protein>
    <submittedName>
        <fullName evidence="2">Uncharacterized protein</fullName>
    </submittedName>
</protein>
<accession>A0AA38WGV7</accession>
<dbReference type="EMBL" id="JARYMX010000005">
    <property type="protein sequence ID" value="KAJ9549529.1"/>
    <property type="molecule type" value="Genomic_DNA"/>
</dbReference>
<evidence type="ECO:0000313" key="2">
    <source>
        <dbReference type="EMBL" id="KAJ9549529.1"/>
    </source>
</evidence>
<feature type="coiled-coil region" evidence="1">
    <location>
        <begin position="222"/>
        <end position="277"/>
    </location>
</feature>
<name>A0AA38WGV7_9ASTR</name>
<dbReference type="AlphaFoldDB" id="A0AA38WGV7"/>
<sequence length="337" mass="37499">MRVWPAAEVAKGLIQACGDFVAGQVASNHSVARNLAFRIVVWFDLVSGTLVLRVLIVIQGEWVAYPILWHVRDAEAFRCQCRIAGTNWHKFKGVSSKYNGGRISAAQHGARMRDELGRDPTDAELYERLHTSKRKPVLNVTSLPMDPPSKAAKKMKTYARVEEETCVGSNFNTVPLDGPELSVDSVGSQHKGRLSGVHTDKDPKFAKIGYPNAISSTKRSSYDSQSVEVNALKEKLASCEDELKTEKRRRLALEQQYKETADELASKKALIQEEKDKTEMSNMKLPYYPFVLTYICTFFIYSRSDPSSFIGGGGKLGQRNPIFVSKSGSQFGIRSAP</sequence>
<organism evidence="2 3">
    <name type="scientific">Centaurea solstitialis</name>
    <name type="common">yellow star-thistle</name>
    <dbReference type="NCBI Taxonomy" id="347529"/>
    <lineage>
        <taxon>Eukaryota</taxon>
        <taxon>Viridiplantae</taxon>
        <taxon>Streptophyta</taxon>
        <taxon>Embryophyta</taxon>
        <taxon>Tracheophyta</taxon>
        <taxon>Spermatophyta</taxon>
        <taxon>Magnoliopsida</taxon>
        <taxon>eudicotyledons</taxon>
        <taxon>Gunneridae</taxon>
        <taxon>Pentapetalae</taxon>
        <taxon>asterids</taxon>
        <taxon>campanulids</taxon>
        <taxon>Asterales</taxon>
        <taxon>Asteraceae</taxon>
        <taxon>Carduoideae</taxon>
        <taxon>Cardueae</taxon>
        <taxon>Centaureinae</taxon>
        <taxon>Centaurea</taxon>
    </lineage>
</organism>